<dbReference type="Proteomes" id="UP000177010">
    <property type="component" value="Unassembled WGS sequence"/>
</dbReference>
<feature type="domain" description="Prepilin peptidase A24 N-terminal" evidence="2">
    <location>
        <begin position="7"/>
        <end position="85"/>
    </location>
</feature>
<keyword evidence="1" id="KW-0472">Membrane</keyword>
<feature type="transmembrane region" description="Helical" evidence="1">
    <location>
        <begin position="177"/>
        <end position="195"/>
    </location>
</feature>
<feature type="transmembrane region" description="Helical" evidence="1">
    <location>
        <begin position="123"/>
        <end position="148"/>
    </location>
</feature>
<evidence type="ECO:0000256" key="1">
    <source>
        <dbReference type="SAM" id="Phobius"/>
    </source>
</evidence>
<protein>
    <submittedName>
        <fullName evidence="3">Type 4 prepilin-like protein leader peptide-processing enzyme</fullName>
    </submittedName>
</protein>
<dbReference type="STRING" id="481719.LASUN_21270"/>
<keyword evidence="1" id="KW-0812">Transmembrane</keyword>
<evidence type="ECO:0000313" key="3">
    <source>
        <dbReference type="EMBL" id="OFA09915.1"/>
    </source>
</evidence>
<dbReference type="GO" id="GO:0006465">
    <property type="term" value="P:signal peptide processing"/>
    <property type="evidence" value="ECO:0007669"/>
    <property type="project" value="TreeGrafter"/>
</dbReference>
<comment type="caution">
    <text evidence="3">The sequence shown here is derived from an EMBL/GenBank/DDBJ whole genome shotgun (WGS) entry which is preliminary data.</text>
</comment>
<reference evidence="3 4" key="1">
    <citation type="submission" date="2016-09" db="EMBL/GenBank/DDBJ databases">
        <title>Genome Sequence of Lactobacillus sunkii Strain CG01.</title>
        <authorList>
            <person name="Poehlein A."/>
            <person name="Gabris C."/>
            <person name="Bengelsdorf F.R."/>
            <person name="Duerre P."/>
            <person name="Daniel R."/>
        </authorList>
    </citation>
    <scope>NUCLEOTIDE SEQUENCE [LARGE SCALE GENOMIC DNA]</scope>
    <source>
        <strain evidence="3 4">CG_D</strain>
    </source>
</reference>
<feature type="transmembrane region" description="Helical" evidence="1">
    <location>
        <begin position="68"/>
        <end position="86"/>
    </location>
</feature>
<dbReference type="InterPro" id="IPR010627">
    <property type="entry name" value="Prepilin_pept_A24_N"/>
</dbReference>
<evidence type="ECO:0000259" key="2">
    <source>
        <dbReference type="Pfam" id="PF06750"/>
    </source>
</evidence>
<gene>
    <name evidence="3" type="primary">comC</name>
    <name evidence="3" type="ORF">LASUN_21270</name>
</gene>
<dbReference type="InterPro" id="IPR050882">
    <property type="entry name" value="Prepilin_peptidase/N-MTase"/>
</dbReference>
<dbReference type="PANTHER" id="PTHR30487:SF0">
    <property type="entry name" value="PREPILIN LEADER PEPTIDASE_N-METHYLTRANSFERASE-RELATED"/>
    <property type="match status" value="1"/>
</dbReference>
<feature type="transmembrane region" description="Helical" evidence="1">
    <location>
        <begin position="92"/>
        <end position="111"/>
    </location>
</feature>
<name>A0A1E7X9W2_9LACO</name>
<organism evidence="3 4">
    <name type="scientific">Lentilactobacillus sunkii</name>
    <dbReference type="NCBI Taxonomy" id="481719"/>
    <lineage>
        <taxon>Bacteria</taxon>
        <taxon>Bacillati</taxon>
        <taxon>Bacillota</taxon>
        <taxon>Bacilli</taxon>
        <taxon>Lactobacillales</taxon>
        <taxon>Lactobacillaceae</taxon>
        <taxon>Lentilactobacillus</taxon>
    </lineage>
</organism>
<accession>A0A1E7X9W2</accession>
<dbReference type="PANTHER" id="PTHR30487">
    <property type="entry name" value="TYPE 4 PREPILIN-LIKE PROTEINS LEADER PEPTIDE-PROCESSING ENZYME"/>
    <property type="match status" value="1"/>
</dbReference>
<dbReference type="GO" id="GO:0005886">
    <property type="term" value="C:plasma membrane"/>
    <property type="evidence" value="ECO:0007669"/>
    <property type="project" value="TreeGrafter"/>
</dbReference>
<dbReference type="Pfam" id="PF06750">
    <property type="entry name" value="A24_N_bact"/>
    <property type="match status" value="1"/>
</dbReference>
<dbReference type="EMBL" id="MIQE01000022">
    <property type="protein sequence ID" value="OFA09915.1"/>
    <property type="molecule type" value="Genomic_DNA"/>
</dbReference>
<dbReference type="AlphaFoldDB" id="A0A1E7X9W2"/>
<dbReference type="RefSeq" id="WP_070368398.1">
    <property type="nucleotide sequence ID" value="NZ_JAZHVW010000001.1"/>
</dbReference>
<evidence type="ECO:0000313" key="4">
    <source>
        <dbReference type="Proteomes" id="UP000177010"/>
    </source>
</evidence>
<sequence length="229" mass="25846">MIIIQFLFGASIASFFNLVAVRWTRGESIVQPRSHCDSCGTQLENFDLIPIVSYIILKGRCRYCNQKFPATFFTVELAAGLAAASIDFQIDRWPFLLTLLLLLSLSSFDIVEQQIPLKGIGLLLLLCLVTVTHPLPHICMAIFVYSMIQITNHHFSWVGSGDIDIFFCLWLSSSVPFLLWLTFIACVTALFYLIVAPWPQDSKIPFVPFITIGYFVTQQLQDVLISLIS</sequence>
<proteinExistence type="predicted"/>
<feature type="transmembrane region" description="Helical" evidence="1">
    <location>
        <begin position="6"/>
        <end position="24"/>
    </location>
</feature>
<dbReference type="GO" id="GO:0004190">
    <property type="term" value="F:aspartic-type endopeptidase activity"/>
    <property type="evidence" value="ECO:0007669"/>
    <property type="project" value="TreeGrafter"/>
</dbReference>
<keyword evidence="1" id="KW-1133">Transmembrane helix</keyword>